<dbReference type="InterPro" id="IPR006139">
    <property type="entry name" value="D-isomer_2_OHA_DH_cat_dom"/>
</dbReference>
<dbReference type="InterPro" id="IPR036291">
    <property type="entry name" value="NAD(P)-bd_dom_sf"/>
</dbReference>
<comment type="similarity">
    <text evidence="1 4">Belongs to the D-isomer specific 2-hydroxyacid dehydrogenase family.</text>
</comment>
<keyword evidence="8" id="KW-1185">Reference proteome</keyword>
<protein>
    <submittedName>
        <fullName evidence="7">Phosphoglycerate dehydrogenase</fullName>
    </submittedName>
</protein>
<keyword evidence="3" id="KW-0520">NAD</keyword>
<dbReference type="SUPFAM" id="SSF52283">
    <property type="entry name" value="Formate/glycerate dehydrogenase catalytic domain-like"/>
    <property type="match status" value="1"/>
</dbReference>
<evidence type="ECO:0000256" key="1">
    <source>
        <dbReference type="ARBA" id="ARBA00005854"/>
    </source>
</evidence>
<dbReference type="RefSeq" id="WP_161156177.1">
    <property type="nucleotide sequence ID" value="NZ_WEKT01000023.1"/>
</dbReference>
<evidence type="ECO:0000256" key="2">
    <source>
        <dbReference type="ARBA" id="ARBA00023002"/>
    </source>
</evidence>
<dbReference type="Gene3D" id="3.40.50.720">
    <property type="entry name" value="NAD(P)-binding Rossmann-like Domain"/>
    <property type="match status" value="2"/>
</dbReference>
<dbReference type="AlphaFoldDB" id="A0A7X4LLC3"/>
<dbReference type="InterPro" id="IPR050857">
    <property type="entry name" value="D-2-hydroxyacid_DH"/>
</dbReference>
<dbReference type="Pfam" id="PF00389">
    <property type="entry name" value="2-Hacid_dh"/>
    <property type="match status" value="1"/>
</dbReference>
<evidence type="ECO:0000256" key="3">
    <source>
        <dbReference type="ARBA" id="ARBA00023027"/>
    </source>
</evidence>
<accession>A0A7X4LLC3</accession>
<reference evidence="7 8" key="1">
    <citation type="submission" date="2019-10" db="EMBL/GenBank/DDBJ databases">
        <title>Vibrio sp. nov. isolated from a shrimp pond.</title>
        <authorList>
            <person name="Gomez-Gil B."/>
            <person name="Enciso-Ibarra J."/>
            <person name="Enciso-Ibarra K."/>
            <person name="Bolan-Mejia C."/>
        </authorList>
    </citation>
    <scope>NUCLEOTIDE SEQUENCE [LARGE SCALE GENOMIC DNA]</scope>
    <source>
        <strain evidence="7 8">CAIM 722</strain>
    </source>
</reference>
<evidence type="ECO:0000259" key="6">
    <source>
        <dbReference type="Pfam" id="PF02826"/>
    </source>
</evidence>
<feature type="domain" description="D-isomer specific 2-hydroxyacid dehydrogenase NAD-binding" evidence="6">
    <location>
        <begin position="104"/>
        <end position="282"/>
    </location>
</feature>
<feature type="domain" description="D-isomer specific 2-hydroxyacid dehydrogenase catalytic" evidence="5">
    <location>
        <begin position="4"/>
        <end position="312"/>
    </location>
</feature>
<dbReference type="Pfam" id="PF02826">
    <property type="entry name" value="2-Hacid_dh_C"/>
    <property type="match status" value="1"/>
</dbReference>
<dbReference type="InterPro" id="IPR006140">
    <property type="entry name" value="D-isomer_DH_NAD-bd"/>
</dbReference>
<keyword evidence="2 4" id="KW-0560">Oxidoreductase</keyword>
<name>A0A7X4LLC3_9VIBR</name>
<gene>
    <name evidence="7" type="ORF">F9817_12920</name>
</gene>
<dbReference type="GO" id="GO:0016616">
    <property type="term" value="F:oxidoreductase activity, acting on the CH-OH group of donors, NAD or NADP as acceptor"/>
    <property type="evidence" value="ECO:0007669"/>
    <property type="project" value="InterPro"/>
</dbReference>
<proteinExistence type="inferred from homology"/>
<comment type="caution">
    <text evidence="7">The sequence shown here is derived from an EMBL/GenBank/DDBJ whole genome shotgun (WGS) entry which is preliminary data.</text>
</comment>
<dbReference type="SUPFAM" id="SSF51735">
    <property type="entry name" value="NAD(P)-binding Rossmann-fold domains"/>
    <property type="match status" value="1"/>
</dbReference>
<organism evidence="7 8">
    <name type="scientific">Vibrio eleionomae</name>
    <dbReference type="NCBI Taxonomy" id="2653505"/>
    <lineage>
        <taxon>Bacteria</taxon>
        <taxon>Pseudomonadati</taxon>
        <taxon>Pseudomonadota</taxon>
        <taxon>Gammaproteobacteria</taxon>
        <taxon>Vibrionales</taxon>
        <taxon>Vibrionaceae</taxon>
        <taxon>Vibrio</taxon>
    </lineage>
</organism>
<evidence type="ECO:0000259" key="5">
    <source>
        <dbReference type="Pfam" id="PF00389"/>
    </source>
</evidence>
<dbReference type="FunFam" id="3.40.50.720:FF:000203">
    <property type="entry name" value="D-3-phosphoglycerate dehydrogenase (SerA)"/>
    <property type="match status" value="1"/>
</dbReference>
<dbReference type="Proteomes" id="UP000462621">
    <property type="component" value="Unassembled WGS sequence"/>
</dbReference>
<dbReference type="EMBL" id="WEKT01000023">
    <property type="protein sequence ID" value="MZI94095.1"/>
    <property type="molecule type" value="Genomic_DNA"/>
</dbReference>
<evidence type="ECO:0000256" key="4">
    <source>
        <dbReference type="RuleBase" id="RU003719"/>
    </source>
</evidence>
<dbReference type="GO" id="GO:0051287">
    <property type="term" value="F:NAD binding"/>
    <property type="evidence" value="ECO:0007669"/>
    <property type="project" value="InterPro"/>
</dbReference>
<dbReference type="PANTHER" id="PTHR42789">
    <property type="entry name" value="D-ISOMER SPECIFIC 2-HYDROXYACID DEHYDROGENASE FAMILY PROTEIN (AFU_ORTHOLOGUE AFUA_6G10090)"/>
    <property type="match status" value="1"/>
</dbReference>
<sequence>MKCVIAEPIHSIGIELLEQAGINVEYPHESTPAALTQSLADADAVIVRNNGLKADMMDAAPKLKIIANHGTGTDNVDVMHAHEKGIAVTNTPDANVRAVAEHAFMLMLATARQVAKADTAIRTGNWQFKFDEPMLSLYDKTLGIIGWGRTGKILAQMASQGLGMRVFVWSPNASDDQFTQPGVQKIGTLTELLSEVDVVSLHRPLRKDTAHTLNAKTLSIIKPGAIVVNTSRGGLIDENALVEALQSGRLFGAGLDVFEQEPLAPSSVLASLPNVLLTPHVAGSSQEALIATATQCARQVIDALNGRKPEHLLADKR</sequence>
<evidence type="ECO:0000313" key="8">
    <source>
        <dbReference type="Proteomes" id="UP000462621"/>
    </source>
</evidence>
<evidence type="ECO:0000313" key="7">
    <source>
        <dbReference type="EMBL" id="MZI94095.1"/>
    </source>
</evidence>
<dbReference type="PANTHER" id="PTHR42789:SF1">
    <property type="entry name" value="D-ISOMER SPECIFIC 2-HYDROXYACID DEHYDROGENASE FAMILY PROTEIN (AFU_ORTHOLOGUE AFUA_6G10090)"/>
    <property type="match status" value="1"/>
</dbReference>
<dbReference type="CDD" id="cd12173">
    <property type="entry name" value="PGDH_4"/>
    <property type="match status" value="1"/>
</dbReference>